<organism evidence="1 2">
    <name type="scientific">Dactylosporangium siamense</name>
    <dbReference type="NCBI Taxonomy" id="685454"/>
    <lineage>
        <taxon>Bacteria</taxon>
        <taxon>Bacillati</taxon>
        <taxon>Actinomycetota</taxon>
        <taxon>Actinomycetes</taxon>
        <taxon>Micromonosporales</taxon>
        <taxon>Micromonosporaceae</taxon>
        <taxon>Dactylosporangium</taxon>
    </lineage>
</organism>
<dbReference type="Proteomes" id="UP000660611">
    <property type="component" value="Unassembled WGS sequence"/>
</dbReference>
<dbReference type="Gene3D" id="1.25.40.10">
    <property type="entry name" value="Tetratricopeptide repeat domain"/>
    <property type="match status" value="1"/>
</dbReference>
<dbReference type="InterPro" id="IPR027417">
    <property type="entry name" value="P-loop_NTPase"/>
</dbReference>
<keyword evidence="2" id="KW-1185">Reference proteome</keyword>
<dbReference type="RefSeq" id="WP_203850296.1">
    <property type="nucleotide sequence ID" value="NZ_BAAAVW010000003.1"/>
</dbReference>
<dbReference type="SUPFAM" id="SSF52540">
    <property type="entry name" value="P-loop containing nucleoside triphosphate hydrolases"/>
    <property type="match status" value="1"/>
</dbReference>
<dbReference type="InterPro" id="IPR011990">
    <property type="entry name" value="TPR-like_helical_dom_sf"/>
</dbReference>
<accession>A0A919UAJ8</accession>
<dbReference type="EMBL" id="BONQ01000106">
    <property type="protein sequence ID" value="GIG48594.1"/>
    <property type="molecule type" value="Genomic_DNA"/>
</dbReference>
<reference evidence="1" key="1">
    <citation type="submission" date="2021-01" db="EMBL/GenBank/DDBJ databases">
        <title>Whole genome shotgun sequence of Dactylosporangium siamense NBRC 106093.</title>
        <authorList>
            <person name="Komaki H."/>
            <person name="Tamura T."/>
        </authorList>
    </citation>
    <scope>NUCLEOTIDE SEQUENCE</scope>
    <source>
        <strain evidence="1">NBRC 106093</strain>
    </source>
</reference>
<name>A0A919UAJ8_9ACTN</name>
<evidence type="ECO:0000313" key="2">
    <source>
        <dbReference type="Proteomes" id="UP000660611"/>
    </source>
</evidence>
<dbReference type="AlphaFoldDB" id="A0A919UAJ8"/>
<gene>
    <name evidence="1" type="ORF">Dsi01nite_066350</name>
</gene>
<comment type="caution">
    <text evidence="1">The sequence shown here is derived from an EMBL/GenBank/DDBJ whole genome shotgun (WGS) entry which is preliminary data.</text>
</comment>
<proteinExistence type="predicted"/>
<protein>
    <recommendedName>
        <fullName evidence="3">Orc1-like AAA ATPase domain-containing protein</fullName>
    </recommendedName>
</protein>
<evidence type="ECO:0000313" key="1">
    <source>
        <dbReference type="EMBL" id="GIG48594.1"/>
    </source>
</evidence>
<evidence type="ECO:0008006" key="3">
    <source>
        <dbReference type="Google" id="ProtNLM"/>
    </source>
</evidence>
<sequence>MFVGSGRVAEVERLVAAFDAVRTGSVPALITYVAPPGWGKTRLVQELYLRLAAVQAEPWYWPPSLVGEPGAGAVSSGDLATGRKAVRPRQPQAPAGAVLPWLWLTLPSARLGDGSPAPAVEQLVVQLTPHLPQLLGRLDGCGGPVQAAARRAVAGVLSPWDLRALSAAAPEVGRAIAAEDPGDGTADVAGDVAALLRQLSQPLPPAERTPVVVVVDDAHDLDESAVNFIKDLISTDLPTLLIATTWPEHVGAGPDGPPFCAYLHAAATAERSTVVHLDQLDPDDLVAFVLHQFPGTDPLVASRLAARADRNPYALRLLLDTALVQAASRNGPIELRPAEVDDLKGGLDDLLRQHWTRLPVGVQQTLATTALLGESVLDDVLIAALGEVRPAGGLGATLATAWIRLAGERARIVEFIERIRYDVARSAAPAVLAVGIRSRILYSALRAVRYLLDDDVREARQVLLALHVGLARAGVEPDLPSAGRSAGELAEITRHQHRRLDAITYLDQAVTWLDTGDDDDRRTAITLRIDLTAAIRAEYTLALSEPHARLALRLADALDPHDELRIRARISLARSLMRRTEPEQLAASIELLREAEALTDGLDAPSPLLIHDLWAMQAHADGIQGRRADATRRYRDVVAHCERHFGDNHRYTLGVMESLAYNALRSGDIAGAVTVRREILRRRIGLIGDAGYLPTMPTRTNLAAGLMRLGTEAALDEAEQLALEAKTVWSRAYGVDGARTQRSRLVLAVIWQRRGLLREGAGDVAAAKELFERAAEETGKVLVLRQQRHISEYPLALMRHGVSQACLRDHEAIGSLTESLRLREVELRQTRHHWETQECAEFLAWAYERLGQPLEAASIRRLYRLPDTSG</sequence>